<dbReference type="OrthoDB" id="771468at2"/>
<organism evidence="1 2">
    <name type="scientific">Roseivirga pacifica</name>
    <dbReference type="NCBI Taxonomy" id="1267423"/>
    <lineage>
        <taxon>Bacteria</taxon>
        <taxon>Pseudomonadati</taxon>
        <taxon>Bacteroidota</taxon>
        <taxon>Cytophagia</taxon>
        <taxon>Cytophagales</taxon>
        <taxon>Roseivirgaceae</taxon>
        <taxon>Roseivirga</taxon>
    </lineage>
</organism>
<dbReference type="EMBL" id="FOIR01000004">
    <property type="protein sequence ID" value="SEW40476.1"/>
    <property type="molecule type" value="Genomic_DNA"/>
</dbReference>
<keyword evidence="2" id="KW-1185">Reference proteome</keyword>
<accession>A0A1I0RI22</accession>
<proteinExistence type="predicted"/>
<evidence type="ECO:0000313" key="2">
    <source>
        <dbReference type="Proteomes" id="UP000199437"/>
    </source>
</evidence>
<dbReference type="STRING" id="1267423.SAMN05216290_3596"/>
<dbReference type="GeneID" id="99988266"/>
<protein>
    <submittedName>
        <fullName evidence="1">Uncharacterized protein</fullName>
    </submittedName>
</protein>
<dbReference type="RefSeq" id="WP_090260441.1">
    <property type="nucleotide sequence ID" value="NZ_FOIR01000004.1"/>
</dbReference>
<dbReference type="Proteomes" id="UP000199437">
    <property type="component" value="Unassembled WGS sequence"/>
</dbReference>
<reference evidence="2" key="1">
    <citation type="submission" date="2016-10" db="EMBL/GenBank/DDBJ databases">
        <authorList>
            <person name="Varghese N."/>
            <person name="Submissions S."/>
        </authorList>
    </citation>
    <scope>NUCLEOTIDE SEQUENCE [LARGE SCALE GENOMIC DNA]</scope>
    <source>
        <strain evidence="2">CGMCC 1.12402</strain>
    </source>
</reference>
<dbReference type="AlphaFoldDB" id="A0A1I0RI22"/>
<evidence type="ECO:0000313" key="1">
    <source>
        <dbReference type="EMBL" id="SEW40476.1"/>
    </source>
</evidence>
<name>A0A1I0RI22_9BACT</name>
<gene>
    <name evidence="1" type="ORF">SAMN05216290_3596</name>
</gene>
<sequence>MDKSIIEKYPNAWDFGNSDKQMKSTIGYYRVEYGELLEIAMGAPLGGQAYLVSDDKNLLIDNWCSGPPIWDSEGKKVAIPKWTRTLWRGTLQQLIVIDLSTGKKTTFKRKFNVLDLRSFEQNKIYGYDSPRHKPKMIEFDVDQEKIETKNKITIAKKNYKKG</sequence>